<evidence type="ECO:0008006" key="3">
    <source>
        <dbReference type="Google" id="ProtNLM"/>
    </source>
</evidence>
<feature type="non-terminal residue" evidence="1">
    <location>
        <position position="531"/>
    </location>
</feature>
<accession>A0ABN9WJ09</accession>
<dbReference type="EMBL" id="CAUYUJ010018604">
    <property type="protein sequence ID" value="CAK0884917.1"/>
    <property type="molecule type" value="Genomic_DNA"/>
</dbReference>
<keyword evidence="2" id="KW-1185">Reference proteome</keyword>
<gene>
    <name evidence="1" type="ORF">PCOR1329_LOCUS66681</name>
</gene>
<dbReference type="Gene3D" id="3.60.10.10">
    <property type="entry name" value="Endonuclease/exonuclease/phosphatase"/>
    <property type="match status" value="1"/>
</dbReference>
<evidence type="ECO:0000313" key="1">
    <source>
        <dbReference type="EMBL" id="CAK0884917.1"/>
    </source>
</evidence>
<proteinExistence type="predicted"/>
<dbReference type="InterPro" id="IPR036691">
    <property type="entry name" value="Endo/exonu/phosph_ase_sf"/>
</dbReference>
<sequence length="531" mass="59573">MKAQNLFGNITEWEPQAANFCRTIGHKYPLIALAETHVDANGIHDQIGKLAMDDWKLAATPALPTYKSGKETHGGEWILTQGDIAATTFEGHREHDPKAHNKQEFAGFSRTTLHTKSGNIVVVAAYLRPGLRDRGANRGIMVSISTFMNMLTDPWVILADWTYEPNWWDDRLWPTKRNGTALTNPECKATCDKGKGSAHDYAIVRADFATHLDIKAMRDVPWNTHWGIQVTAGRAEPRAHKAIREDPAPFIAPEADWGEAAAEARNYPRSQGTRVGTKEGRDHIFHSHKQKAAARMNSAYAQRVATIEIAPLETHHAPADERASTLILRYTALVKNAKDPKARQQIHGTILSKLDDLDNPEAQRNHSGTKTDPKEIDEWKTHISTLEFCDEGDLQYLCATAAVWTHTAMARAAGRARKRYPEWAKLAWKDPPSKLHRTVADPKMHRLDDKMARTTVGDPYLVMSKAADTWRDIWKSDRYNEEQIIDAHERAIMLAKEDPLPIIEPQHIQAVIGVANPMKSRGVDNTGPIDI</sequence>
<dbReference type="Proteomes" id="UP001189429">
    <property type="component" value="Unassembled WGS sequence"/>
</dbReference>
<protein>
    <recommendedName>
        <fullName evidence="3">Phospholipase B-like</fullName>
    </recommendedName>
</protein>
<organism evidence="1 2">
    <name type="scientific">Prorocentrum cordatum</name>
    <dbReference type="NCBI Taxonomy" id="2364126"/>
    <lineage>
        <taxon>Eukaryota</taxon>
        <taxon>Sar</taxon>
        <taxon>Alveolata</taxon>
        <taxon>Dinophyceae</taxon>
        <taxon>Prorocentrales</taxon>
        <taxon>Prorocentraceae</taxon>
        <taxon>Prorocentrum</taxon>
    </lineage>
</organism>
<reference evidence="1" key="1">
    <citation type="submission" date="2023-10" db="EMBL/GenBank/DDBJ databases">
        <authorList>
            <person name="Chen Y."/>
            <person name="Shah S."/>
            <person name="Dougan E. K."/>
            <person name="Thang M."/>
            <person name="Chan C."/>
        </authorList>
    </citation>
    <scope>NUCLEOTIDE SEQUENCE [LARGE SCALE GENOMIC DNA]</scope>
</reference>
<evidence type="ECO:0000313" key="2">
    <source>
        <dbReference type="Proteomes" id="UP001189429"/>
    </source>
</evidence>
<name>A0ABN9WJ09_9DINO</name>
<comment type="caution">
    <text evidence="1">The sequence shown here is derived from an EMBL/GenBank/DDBJ whole genome shotgun (WGS) entry which is preliminary data.</text>
</comment>